<evidence type="ECO:0000256" key="5">
    <source>
        <dbReference type="ARBA" id="ARBA00023002"/>
    </source>
</evidence>
<dbReference type="InterPro" id="IPR000706">
    <property type="entry name" value="AGPR_type-1"/>
</dbReference>
<dbReference type="CDD" id="cd17895">
    <property type="entry name" value="AGPR_1_N"/>
    <property type="match status" value="1"/>
</dbReference>
<keyword evidence="11" id="KW-1185">Reference proteome</keyword>
<protein>
    <recommendedName>
        <fullName evidence="7">N-acetyl-gamma-glutamyl-phosphate reductase</fullName>
        <shortName evidence="7">AGPR</shortName>
        <ecNumber evidence="7">1.2.1.38</ecNumber>
    </recommendedName>
    <alternativeName>
        <fullName evidence="7">N-acetyl-glutamate semialdehyde dehydrogenase</fullName>
        <shortName evidence="7">NAGSA dehydrogenase</shortName>
    </alternativeName>
</protein>
<dbReference type="AlphaFoldDB" id="A0A1T4MR43"/>
<dbReference type="Gene3D" id="3.40.50.720">
    <property type="entry name" value="NAD(P)-binding Rossmann-like Domain"/>
    <property type="match status" value="1"/>
</dbReference>
<evidence type="ECO:0000259" key="9">
    <source>
        <dbReference type="SMART" id="SM00859"/>
    </source>
</evidence>
<dbReference type="FunFam" id="3.30.360.10:FF:000014">
    <property type="entry name" value="N-acetyl-gamma-glutamyl-phosphate reductase"/>
    <property type="match status" value="1"/>
</dbReference>
<dbReference type="Proteomes" id="UP000190328">
    <property type="component" value="Unassembled WGS sequence"/>
</dbReference>
<keyword evidence="2 7" id="KW-0055">Arginine biosynthesis</keyword>
<dbReference type="OrthoDB" id="9801289at2"/>
<dbReference type="EMBL" id="FUXI01000011">
    <property type="protein sequence ID" value="SJZ69433.1"/>
    <property type="molecule type" value="Genomic_DNA"/>
</dbReference>
<dbReference type="SMART" id="SM00859">
    <property type="entry name" value="Semialdhyde_dh"/>
    <property type="match status" value="1"/>
</dbReference>
<comment type="function">
    <text evidence="7">Catalyzes the NADPH-dependent reduction of N-acetyl-5-glutamyl phosphate to yield N-acetyl-L-glutamate 5-semialdehyde.</text>
</comment>
<feature type="domain" description="Semialdehyde dehydrogenase NAD-binding" evidence="9">
    <location>
        <begin position="4"/>
        <end position="140"/>
    </location>
</feature>
<dbReference type="PROSITE" id="PS01224">
    <property type="entry name" value="ARGC"/>
    <property type="match status" value="1"/>
</dbReference>
<comment type="subcellular location">
    <subcellularLocation>
        <location evidence="7">Cytoplasm</location>
    </subcellularLocation>
</comment>
<dbReference type="Pfam" id="PF01118">
    <property type="entry name" value="Semialdhyde_dh"/>
    <property type="match status" value="1"/>
</dbReference>
<comment type="catalytic activity">
    <reaction evidence="6 7">
        <text>N-acetyl-L-glutamate 5-semialdehyde + phosphate + NADP(+) = N-acetyl-L-glutamyl 5-phosphate + NADPH + H(+)</text>
        <dbReference type="Rhea" id="RHEA:21588"/>
        <dbReference type="ChEBI" id="CHEBI:15378"/>
        <dbReference type="ChEBI" id="CHEBI:29123"/>
        <dbReference type="ChEBI" id="CHEBI:43474"/>
        <dbReference type="ChEBI" id="CHEBI:57783"/>
        <dbReference type="ChEBI" id="CHEBI:57936"/>
        <dbReference type="ChEBI" id="CHEBI:58349"/>
        <dbReference type="EC" id="1.2.1.38"/>
    </reaction>
</comment>
<dbReference type="UniPathway" id="UPA00068">
    <property type="reaction ID" value="UER00108"/>
</dbReference>
<comment type="similarity">
    <text evidence="7">Belongs to the NAGSA dehydrogenase family. Type 1 subfamily.</text>
</comment>
<evidence type="ECO:0000256" key="1">
    <source>
        <dbReference type="ARBA" id="ARBA00004862"/>
    </source>
</evidence>
<dbReference type="NCBIfam" id="TIGR01850">
    <property type="entry name" value="argC"/>
    <property type="match status" value="1"/>
</dbReference>
<dbReference type="GO" id="GO:0005737">
    <property type="term" value="C:cytoplasm"/>
    <property type="evidence" value="ECO:0007669"/>
    <property type="project" value="UniProtKB-SubCell"/>
</dbReference>
<evidence type="ECO:0000256" key="6">
    <source>
        <dbReference type="ARBA" id="ARBA00050557"/>
    </source>
</evidence>
<dbReference type="PANTHER" id="PTHR32338:SF10">
    <property type="entry name" value="N-ACETYL-GAMMA-GLUTAMYL-PHOSPHATE REDUCTASE, CHLOROPLASTIC-RELATED"/>
    <property type="match status" value="1"/>
</dbReference>
<evidence type="ECO:0000256" key="2">
    <source>
        <dbReference type="ARBA" id="ARBA00022571"/>
    </source>
</evidence>
<gene>
    <name evidence="7" type="primary">argC</name>
    <name evidence="10" type="ORF">SAMN02745116_01185</name>
</gene>
<dbReference type="PANTHER" id="PTHR32338">
    <property type="entry name" value="N-ACETYL-GAMMA-GLUTAMYL-PHOSPHATE REDUCTASE, CHLOROPLASTIC-RELATED-RELATED"/>
    <property type="match status" value="1"/>
</dbReference>
<dbReference type="GO" id="GO:0070401">
    <property type="term" value="F:NADP+ binding"/>
    <property type="evidence" value="ECO:0007669"/>
    <property type="project" value="InterPro"/>
</dbReference>
<dbReference type="InterPro" id="IPR058924">
    <property type="entry name" value="AGPR_dimerisation_dom"/>
</dbReference>
<evidence type="ECO:0000256" key="7">
    <source>
        <dbReference type="HAMAP-Rule" id="MF_00150"/>
    </source>
</evidence>
<dbReference type="STRING" id="263852.SAMN02745116_01185"/>
<dbReference type="GO" id="GO:0006526">
    <property type="term" value="P:L-arginine biosynthetic process"/>
    <property type="evidence" value="ECO:0007669"/>
    <property type="project" value="UniProtKB-UniRule"/>
</dbReference>
<dbReference type="GO" id="GO:0051287">
    <property type="term" value="F:NAD binding"/>
    <property type="evidence" value="ECO:0007669"/>
    <property type="project" value="InterPro"/>
</dbReference>
<proteinExistence type="inferred from homology"/>
<evidence type="ECO:0000256" key="8">
    <source>
        <dbReference type="PROSITE-ProRule" id="PRU10010"/>
    </source>
</evidence>
<dbReference type="SUPFAM" id="SSF51735">
    <property type="entry name" value="NAD(P)-binding Rossmann-fold domains"/>
    <property type="match status" value="1"/>
</dbReference>
<dbReference type="HAMAP" id="MF_00150">
    <property type="entry name" value="ArgC_type1"/>
    <property type="match status" value="1"/>
</dbReference>
<dbReference type="InterPro" id="IPR023013">
    <property type="entry name" value="AGPR_AS"/>
</dbReference>
<dbReference type="InterPro" id="IPR050085">
    <property type="entry name" value="AGPR"/>
</dbReference>
<reference evidence="10 11" key="1">
    <citation type="submission" date="2017-02" db="EMBL/GenBank/DDBJ databases">
        <authorList>
            <person name="Peterson S.W."/>
        </authorList>
    </citation>
    <scope>NUCLEOTIDE SEQUENCE [LARGE SCALE GENOMIC DNA]</scope>
    <source>
        <strain evidence="10 11">ATCC BAA-1030</strain>
    </source>
</reference>
<keyword evidence="4 7" id="KW-0521">NADP</keyword>
<accession>A0A1T4MR43</accession>
<dbReference type="InterPro" id="IPR036291">
    <property type="entry name" value="NAD(P)-bd_dom_sf"/>
</dbReference>
<dbReference type="EC" id="1.2.1.38" evidence="7"/>
<evidence type="ECO:0000313" key="10">
    <source>
        <dbReference type="EMBL" id="SJZ69433.1"/>
    </source>
</evidence>
<feature type="active site" evidence="7 8">
    <location>
        <position position="147"/>
    </location>
</feature>
<name>A0A1T4MR43_9ENTE</name>
<evidence type="ECO:0000313" key="11">
    <source>
        <dbReference type="Proteomes" id="UP000190328"/>
    </source>
</evidence>
<organism evidence="10 11">
    <name type="scientific">Pilibacter termitis</name>
    <dbReference type="NCBI Taxonomy" id="263852"/>
    <lineage>
        <taxon>Bacteria</taxon>
        <taxon>Bacillati</taxon>
        <taxon>Bacillota</taxon>
        <taxon>Bacilli</taxon>
        <taxon>Lactobacillales</taxon>
        <taxon>Enterococcaceae</taxon>
        <taxon>Pilibacter</taxon>
    </lineage>
</organism>
<sequence>MKKKVAIVGVTGYSGVELVRLLLTHPSVEINGLYAHSTAGQLMNEQYPSLSSICEQEIQVFDAKKIMEENDAVFFATPSGVSKKDAISFIQADFPVIDLSGDFRLNQEEYEKWYHSPACEQKYLDKAQYSLADLERAEKHYIANPGCYATATLLALHPIAQTDWFDVESIIVDAKSGLSGAGKKLSETSHFSFISDNLFLYKQNQHQHIPEIVQKLQTWNEEIPYIQFQTTLVPATRGIFISCYIKMKKELSEQDIYDWYERVYKGKKFIRLQNKNTLPSMKQVVGSNYCDIGLSYNSTTHVLTVVSVIDNLIKGAAGQAIQNFNQLFGMDETLGLQLAPVFP</sequence>
<dbReference type="Gene3D" id="3.30.360.10">
    <property type="entry name" value="Dihydrodipicolinate Reductase, domain 2"/>
    <property type="match status" value="1"/>
</dbReference>
<keyword evidence="5 7" id="KW-0560">Oxidoreductase</keyword>
<dbReference type="CDD" id="cd23934">
    <property type="entry name" value="AGPR_1_C"/>
    <property type="match status" value="1"/>
</dbReference>
<dbReference type="RefSeq" id="WP_078807119.1">
    <property type="nucleotide sequence ID" value="NZ_FUXI01000011.1"/>
</dbReference>
<evidence type="ECO:0000256" key="3">
    <source>
        <dbReference type="ARBA" id="ARBA00022605"/>
    </source>
</evidence>
<keyword evidence="3 7" id="KW-0028">Amino-acid biosynthesis</keyword>
<evidence type="ECO:0000256" key="4">
    <source>
        <dbReference type="ARBA" id="ARBA00022857"/>
    </source>
</evidence>
<dbReference type="GO" id="GO:0003942">
    <property type="term" value="F:N-acetyl-gamma-glutamyl-phosphate reductase activity"/>
    <property type="evidence" value="ECO:0007669"/>
    <property type="project" value="UniProtKB-UniRule"/>
</dbReference>
<dbReference type="SUPFAM" id="SSF55347">
    <property type="entry name" value="Glyceraldehyde-3-phosphate dehydrogenase-like, C-terminal domain"/>
    <property type="match status" value="1"/>
</dbReference>
<keyword evidence="7" id="KW-0963">Cytoplasm</keyword>
<dbReference type="Pfam" id="PF22698">
    <property type="entry name" value="Semialdhyde_dhC_1"/>
    <property type="match status" value="1"/>
</dbReference>
<dbReference type="InterPro" id="IPR000534">
    <property type="entry name" value="Semialdehyde_DH_NAD-bd"/>
</dbReference>
<comment type="pathway">
    <text evidence="1 7">Amino-acid biosynthesis; L-arginine biosynthesis; N(2)-acetyl-L-ornithine from L-glutamate: step 3/4.</text>
</comment>